<organism evidence="1 2">
    <name type="scientific">Treponema berlinense</name>
    <dbReference type="NCBI Taxonomy" id="225004"/>
    <lineage>
        <taxon>Bacteria</taxon>
        <taxon>Pseudomonadati</taxon>
        <taxon>Spirochaetota</taxon>
        <taxon>Spirochaetia</taxon>
        <taxon>Spirochaetales</taxon>
        <taxon>Treponemataceae</taxon>
        <taxon>Treponema</taxon>
    </lineage>
</organism>
<keyword evidence="2" id="KW-1185">Reference proteome</keyword>
<dbReference type="Proteomes" id="UP000190395">
    <property type="component" value="Unassembled WGS sequence"/>
</dbReference>
<evidence type="ECO:0000313" key="1">
    <source>
        <dbReference type="EMBL" id="SKA03205.1"/>
    </source>
</evidence>
<dbReference type="GeneID" id="303368209"/>
<protein>
    <submittedName>
        <fullName evidence="1">Uncharacterized protein</fullName>
    </submittedName>
</protein>
<accession>A0A1T4QHJ8</accession>
<dbReference type="AlphaFoldDB" id="A0A1T4QHJ8"/>
<proteinExistence type="predicted"/>
<reference evidence="1 2" key="1">
    <citation type="submission" date="2017-02" db="EMBL/GenBank/DDBJ databases">
        <authorList>
            <person name="Peterson S.W."/>
        </authorList>
    </citation>
    <scope>NUCLEOTIDE SEQUENCE [LARGE SCALE GENOMIC DNA]</scope>
    <source>
        <strain evidence="1 2">ATCC BAA-909</strain>
    </source>
</reference>
<dbReference type="STRING" id="225004.SAMN02745152_01987"/>
<dbReference type="EMBL" id="FUXC01000014">
    <property type="protein sequence ID" value="SKA03205.1"/>
    <property type="molecule type" value="Genomic_DNA"/>
</dbReference>
<evidence type="ECO:0000313" key="2">
    <source>
        <dbReference type="Proteomes" id="UP000190395"/>
    </source>
</evidence>
<gene>
    <name evidence="1" type="ORF">SAMN02745152_01987</name>
</gene>
<dbReference type="OrthoDB" id="283616at2"/>
<name>A0A1T4QHJ8_9SPIR</name>
<sequence>MKLSKLTFKTEHVDIEQGSGLGKYLAFYFYIDGKEIGKEEYNPADYDDILASDKDMIFIQHCGCGIRECSALVANVKSVSTDVVEWSINEYRYDAGAEIYHFAKAEYEKTMAQVYNEAYLEGVEQNSSRYASILKMEPEDSLSLFWDIEGTCVGNAEHISLKNDTYNLKFAELQKWADSYMLQVLVPSESGEITLEETNKIFDWKSFHKQGIAIAVEVKRLLPKDVVLKYSTPFEDRSGIFPNEVLIDDDEWYVKNVLEKIV</sequence>
<dbReference type="RefSeq" id="WP_078931729.1">
    <property type="nucleotide sequence ID" value="NZ_FUXC01000014.1"/>
</dbReference>